<evidence type="ECO:0000256" key="4">
    <source>
        <dbReference type="ARBA" id="ARBA00022989"/>
    </source>
</evidence>
<evidence type="ECO:0000256" key="1">
    <source>
        <dbReference type="ARBA" id="ARBA00004651"/>
    </source>
</evidence>
<dbReference type="NCBIfam" id="TIGR00908">
    <property type="entry name" value="2A0305"/>
    <property type="match status" value="1"/>
</dbReference>
<dbReference type="GO" id="GO:0022857">
    <property type="term" value="F:transmembrane transporter activity"/>
    <property type="evidence" value="ECO:0007669"/>
    <property type="project" value="InterPro"/>
</dbReference>
<feature type="transmembrane region" description="Helical" evidence="6">
    <location>
        <begin position="396"/>
        <end position="415"/>
    </location>
</feature>
<feature type="transmembrane region" description="Helical" evidence="6">
    <location>
        <begin position="353"/>
        <end position="375"/>
    </location>
</feature>
<dbReference type="EMBL" id="SSFO01000324">
    <property type="protein sequence ID" value="TXI26708.1"/>
    <property type="molecule type" value="Genomic_DNA"/>
</dbReference>
<gene>
    <name evidence="7" type="primary">eat</name>
    <name evidence="7" type="ORF">E6Q69_19120</name>
</gene>
<dbReference type="InterPro" id="IPR050367">
    <property type="entry name" value="APC_superfamily"/>
</dbReference>
<keyword evidence="5 6" id="KW-0472">Membrane</keyword>
<dbReference type="PANTHER" id="PTHR42770">
    <property type="entry name" value="AMINO ACID TRANSPORTER-RELATED"/>
    <property type="match status" value="1"/>
</dbReference>
<dbReference type="PIRSF" id="PIRSF006060">
    <property type="entry name" value="AA_transporter"/>
    <property type="match status" value="1"/>
</dbReference>
<reference evidence="7 8" key="1">
    <citation type="submission" date="2018-09" db="EMBL/GenBank/DDBJ databases">
        <title>Metagenome Assembled Genomes from an Advanced Water Purification Facility.</title>
        <authorList>
            <person name="Stamps B.W."/>
            <person name="Spear J.R."/>
        </authorList>
    </citation>
    <scope>NUCLEOTIDE SEQUENCE [LARGE SCALE GENOMIC DNA]</scope>
    <source>
        <strain evidence="7">Bin_52_1</strain>
    </source>
</reference>
<feature type="transmembrane region" description="Helical" evidence="6">
    <location>
        <begin position="329"/>
        <end position="347"/>
    </location>
</feature>
<comment type="caution">
    <text evidence="7">The sequence shown here is derived from an EMBL/GenBank/DDBJ whole genome shotgun (WGS) entry which is preliminary data.</text>
</comment>
<comment type="subcellular location">
    <subcellularLocation>
        <location evidence="1">Cell membrane</location>
        <topology evidence="1">Multi-pass membrane protein</topology>
    </subcellularLocation>
</comment>
<evidence type="ECO:0000256" key="3">
    <source>
        <dbReference type="ARBA" id="ARBA00022692"/>
    </source>
</evidence>
<feature type="transmembrane region" description="Helical" evidence="6">
    <location>
        <begin position="228"/>
        <end position="250"/>
    </location>
</feature>
<organism evidence="7 8">
    <name type="scientific">Aquipseudomonas alcaligenes</name>
    <name type="common">Pseudomonas alcaligenes</name>
    <dbReference type="NCBI Taxonomy" id="43263"/>
    <lineage>
        <taxon>Bacteria</taxon>
        <taxon>Pseudomonadati</taxon>
        <taxon>Pseudomonadota</taxon>
        <taxon>Gammaproteobacteria</taxon>
        <taxon>Pseudomonadales</taxon>
        <taxon>Pseudomonadaceae</taxon>
        <taxon>Aquipseudomonas</taxon>
    </lineage>
</organism>
<accession>A0A5C7VRE1</accession>
<dbReference type="InterPro" id="IPR002293">
    <property type="entry name" value="AA/rel_permease1"/>
</dbReference>
<feature type="transmembrane region" description="Helical" evidence="6">
    <location>
        <begin position="149"/>
        <end position="170"/>
    </location>
</feature>
<keyword evidence="4 6" id="KW-1133">Transmembrane helix</keyword>
<proteinExistence type="predicted"/>
<evidence type="ECO:0000313" key="7">
    <source>
        <dbReference type="EMBL" id="TXI26708.1"/>
    </source>
</evidence>
<dbReference type="Proteomes" id="UP000321110">
    <property type="component" value="Unassembled WGS sequence"/>
</dbReference>
<dbReference type="PANTHER" id="PTHR42770:SF7">
    <property type="entry name" value="MEMBRANE PROTEIN"/>
    <property type="match status" value="1"/>
</dbReference>
<dbReference type="Pfam" id="PF13520">
    <property type="entry name" value="AA_permease_2"/>
    <property type="match status" value="1"/>
</dbReference>
<dbReference type="InterPro" id="IPR004757">
    <property type="entry name" value="EtNH_permease"/>
</dbReference>
<dbReference type="Gene3D" id="1.20.1740.10">
    <property type="entry name" value="Amino acid/polyamine transporter I"/>
    <property type="match status" value="1"/>
</dbReference>
<evidence type="ECO:0000256" key="6">
    <source>
        <dbReference type="SAM" id="Phobius"/>
    </source>
</evidence>
<protein>
    <submittedName>
        <fullName evidence="7">Ethanolamine permease</fullName>
    </submittedName>
</protein>
<feature type="transmembrane region" description="Helical" evidence="6">
    <location>
        <begin position="190"/>
        <end position="208"/>
    </location>
</feature>
<name>A0A5C7VRE1_AQUAC</name>
<feature type="transmembrane region" description="Helical" evidence="6">
    <location>
        <begin position="421"/>
        <end position="438"/>
    </location>
</feature>
<feature type="transmembrane region" description="Helical" evidence="6">
    <location>
        <begin position="12"/>
        <end position="31"/>
    </location>
</feature>
<evidence type="ECO:0000313" key="8">
    <source>
        <dbReference type="Proteomes" id="UP000321110"/>
    </source>
</evidence>
<keyword evidence="2" id="KW-1003">Cell membrane</keyword>
<dbReference type="GO" id="GO:0005886">
    <property type="term" value="C:plasma membrane"/>
    <property type="evidence" value="ECO:0007669"/>
    <property type="project" value="UniProtKB-SubCell"/>
</dbReference>
<feature type="transmembrane region" description="Helical" evidence="6">
    <location>
        <begin position="124"/>
        <end position="142"/>
    </location>
</feature>
<sequence length="454" mass="47830">MTTTTLKPTLGTLHLWGIAVGLVISGEYFGWSYGWGVAGTLGFLVTTLMVAAMYSCFIFSFTELTTAIPHAGGPFAYSRRAFGPAGGMIAGMATLIEFVFAPPAIAMAIGAYLNVQFPGLDPKLAAVGAYIIFMTLNILGVSIAATFELVVTVLAVVELLVFMGVVAPGFSFSNFVIDGWAGSNVFGLPAIAGIFAAIPFAIWFFLAIEGAAMAAEEAKDPKRTIPRAYVGGILTLVFLALGVMVMAGGVGDWKALSGINDPLPQAMKAVVGENSGWLHMLVWIGLFGLVASFHGIILGYSRQFFALARAGYLPPALAKLSRFHTPHRAIIAGGLVGIGAIFSDGLINLQGMSLTAAMITMSVFGAIVMYIMSMLSLFRLRKTEPNLERTFKAPGYPLVPGIALGLALVCLAAMIWFNGTIALLFLGLMSIGMVYFLLTGAQRGAVPADALLQP</sequence>
<evidence type="ECO:0000256" key="5">
    <source>
        <dbReference type="ARBA" id="ARBA00023136"/>
    </source>
</evidence>
<feature type="transmembrane region" description="Helical" evidence="6">
    <location>
        <begin position="37"/>
        <end position="61"/>
    </location>
</feature>
<feature type="transmembrane region" description="Helical" evidence="6">
    <location>
        <begin position="277"/>
        <end position="300"/>
    </location>
</feature>
<feature type="transmembrane region" description="Helical" evidence="6">
    <location>
        <begin position="82"/>
        <end position="112"/>
    </location>
</feature>
<dbReference type="AlphaFoldDB" id="A0A5C7VRE1"/>
<evidence type="ECO:0000256" key="2">
    <source>
        <dbReference type="ARBA" id="ARBA00022475"/>
    </source>
</evidence>
<keyword evidence="3 6" id="KW-0812">Transmembrane</keyword>